<gene>
    <name evidence="2" type="ORF">D1B31_18480</name>
</gene>
<organism evidence="2 3">
    <name type="scientific">Neobacillus notoginsengisoli</name>
    <dbReference type="NCBI Taxonomy" id="1578198"/>
    <lineage>
        <taxon>Bacteria</taxon>
        <taxon>Bacillati</taxon>
        <taxon>Bacillota</taxon>
        <taxon>Bacilli</taxon>
        <taxon>Bacillales</taxon>
        <taxon>Bacillaceae</taxon>
        <taxon>Neobacillus</taxon>
    </lineage>
</organism>
<dbReference type="OrthoDB" id="2973652at2"/>
<evidence type="ECO:0000313" key="3">
    <source>
        <dbReference type="Proteomes" id="UP000284416"/>
    </source>
</evidence>
<feature type="domain" description="DUF5626" evidence="1">
    <location>
        <begin position="44"/>
        <end position="186"/>
    </location>
</feature>
<dbReference type="AlphaFoldDB" id="A0A417YPZ3"/>
<reference evidence="2 3" key="1">
    <citation type="journal article" date="2017" name="Int. J. Syst. Evol. Microbiol.">
        <title>Bacillus notoginsengisoli sp. nov., a novel bacterium isolated from the rhizosphere of Panax notoginseng.</title>
        <authorList>
            <person name="Zhang M.Y."/>
            <person name="Cheng J."/>
            <person name="Cai Y."/>
            <person name="Zhang T.Y."/>
            <person name="Wu Y.Y."/>
            <person name="Manikprabhu D."/>
            <person name="Li W.J."/>
            <person name="Zhang Y.X."/>
        </authorList>
    </citation>
    <scope>NUCLEOTIDE SEQUENCE [LARGE SCALE GENOMIC DNA]</scope>
    <source>
        <strain evidence="2 3">JCM 30743</strain>
    </source>
</reference>
<proteinExistence type="predicted"/>
<name>A0A417YPZ3_9BACI</name>
<dbReference type="Proteomes" id="UP000284416">
    <property type="component" value="Unassembled WGS sequence"/>
</dbReference>
<protein>
    <recommendedName>
        <fullName evidence="1">DUF5626 domain-containing protein</fullName>
    </recommendedName>
</protein>
<evidence type="ECO:0000259" key="1">
    <source>
        <dbReference type="Pfam" id="PF18540"/>
    </source>
</evidence>
<comment type="caution">
    <text evidence="2">The sequence shown here is derived from an EMBL/GenBank/DDBJ whole genome shotgun (WGS) entry which is preliminary data.</text>
</comment>
<dbReference type="Pfam" id="PF18540">
    <property type="entry name" value="DUF5626"/>
    <property type="match status" value="1"/>
</dbReference>
<sequence>MKKFKWLGFFAVILGILVFGNNSEASASELPSEEQVISFDATLNEVQEATYINEDGEEVTITIEPIFQRVDPLSKDDRNIISPMLTPGWSHYLPYGTTTGFKISGSTPYLGMSFNVDIYVPSVTSGSKFTRIYNKNHWVILGTLYDESLDKKDKVATYAANVSWVGGMGGSNVYLKATLSNNVISVSSRM</sequence>
<accession>A0A417YPZ3</accession>
<dbReference type="InterPro" id="IPR040491">
    <property type="entry name" value="DUF5626"/>
</dbReference>
<evidence type="ECO:0000313" key="2">
    <source>
        <dbReference type="EMBL" id="RHW36065.1"/>
    </source>
</evidence>
<dbReference type="RefSeq" id="WP_118923168.1">
    <property type="nucleotide sequence ID" value="NZ_QWEG01000012.1"/>
</dbReference>
<keyword evidence="3" id="KW-1185">Reference proteome</keyword>
<dbReference type="Gene3D" id="2.60.40.3860">
    <property type="match status" value="1"/>
</dbReference>
<dbReference type="EMBL" id="QWEG01000012">
    <property type="protein sequence ID" value="RHW36065.1"/>
    <property type="molecule type" value="Genomic_DNA"/>
</dbReference>